<proteinExistence type="predicted"/>
<protein>
    <submittedName>
        <fullName evidence="1">Uncharacterized protein</fullName>
    </submittedName>
</protein>
<gene>
    <name evidence="1" type="ORF">WBA_LOCUS7655</name>
</gene>
<name>A0A3P7EDS9_WUCBA</name>
<evidence type="ECO:0000313" key="1">
    <source>
        <dbReference type="EMBL" id="VDM14269.1"/>
    </source>
</evidence>
<organism evidence="1 2">
    <name type="scientific">Wuchereria bancrofti</name>
    <dbReference type="NCBI Taxonomy" id="6293"/>
    <lineage>
        <taxon>Eukaryota</taxon>
        <taxon>Metazoa</taxon>
        <taxon>Ecdysozoa</taxon>
        <taxon>Nematoda</taxon>
        <taxon>Chromadorea</taxon>
        <taxon>Rhabditida</taxon>
        <taxon>Spirurina</taxon>
        <taxon>Spiruromorpha</taxon>
        <taxon>Filarioidea</taxon>
        <taxon>Onchocercidae</taxon>
        <taxon>Wuchereria</taxon>
    </lineage>
</organism>
<evidence type="ECO:0000313" key="2">
    <source>
        <dbReference type="Proteomes" id="UP000270924"/>
    </source>
</evidence>
<accession>A0A3P7EDS9</accession>
<reference evidence="1 2" key="1">
    <citation type="submission" date="2018-11" db="EMBL/GenBank/DDBJ databases">
        <authorList>
            <consortium name="Pathogen Informatics"/>
        </authorList>
    </citation>
    <scope>NUCLEOTIDE SEQUENCE [LARGE SCALE GENOMIC DNA]</scope>
</reference>
<sequence>MKKNLSHCESNRIPLENITVNCENGKINNNNSENEQQLNERNTQELLHNIYHLQFPSGNRRMRILKKGLVGRMIEITLDGAIIELIESIESGIKSFQGTINGQSYTGIDENPESYGRKFARWLIGLDWSNLLQL</sequence>
<dbReference type="Proteomes" id="UP000270924">
    <property type="component" value="Unassembled WGS sequence"/>
</dbReference>
<dbReference type="EMBL" id="UYWW01005627">
    <property type="protein sequence ID" value="VDM14269.1"/>
    <property type="molecule type" value="Genomic_DNA"/>
</dbReference>
<dbReference type="AlphaFoldDB" id="A0A3P7EDS9"/>
<dbReference type="InParanoid" id="A0A3P7EDS9"/>
<keyword evidence="2" id="KW-1185">Reference proteome</keyword>
<dbReference type="OrthoDB" id="1661883at2759"/>